<dbReference type="InterPro" id="IPR002201">
    <property type="entry name" value="Glyco_trans_9"/>
</dbReference>
<dbReference type="GO" id="GO:0005829">
    <property type="term" value="C:cytosol"/>
    <property type="evidence" value="ECO:0007669"/>
    <property type="project" value="TreeGrafter"/>
</dbReference>
<dbReference type="HOGENOM" id="CLU_766538_0_0_5"/>
<name>B2ILK6_BEII9</name>
<evidence type="ECO:0000313" key="4">
    <source>
        <dbReference type="Proteomes" id="UP000001695"/>
    </source>
</evidence>
<dbReference type="OrthoDB" id="9797795at2"/>
<organism evidence="3 4">
    <name type="scientific">Beijerinckia indica subsp. indica (strain ATCC 9039 / DSM 1715 / NCIMB 8712)</name>
    <dbReference type="NCBI Taxonomy" id="395963"/>
    <lineage>
        <taxon>Bacteria</taxon>
        <taxon>Pseudomonadati</taxon>
        <taxon>Pseudomonadota</taxon>
        <taxon>Alphaproteobacteria</taxon>
        <taxon>Hyphomicrobiales</taxon>
        <taxon>Beijerinckiaceae</taxon>
        <taxon>Beijerinckia</taxon>
    </lineage>
</organism>
<dbReference type="EMBL" id="CP001018">
    <property type="protein sequence ID" value="ACB97406.1"/>
    <property type="molecule type" value="Genomic_DNA"/>
</dbReference>
<evidence type="ECO:0000256" key="2">
    <source>
        <dbReference type="ARBA" id="ARBA00022679"/>
    </source>
</evidence>
<accession>B2ILK6</accession>
<dbReference type="SUPFAM" id="SSF53756">
    <property type="entry name" value="UDP-Glycosyltransferase/glycogen phosphorylase"/>
    <property type="match status" value="1"/>
</dbReference>
<dbReference type="CDD" id="cd03789">
    <property type="entry name" value="GT9_LPS_heptosyltransferase"/>
    <property type="match status" value="1"/>
</dbReference>
<reference evidence="3 4" key="1">
    <citation type="submission" date="2008-03" db="EMBL/GenBank/DDBJ databases">
        <title>Complete sequence of plasmid2 of Beijerinckia indica subsp. indica ATCC 9039.</title>
        <authorList>
            <consortium name="US DOE Joint Genome Institute"/>
            <person name="Copeland A."/>
            <person name="Lucas S."/>
            <person name="Lapidus A."/>
            <person name="Glavina del Rio T."/>
            <person name="Dalin E."/>
            <person name="Tice H."/>
            <person name="Bruce D."/>
            <person name="Goodwin L."/>
            <person name="Pitluck S."/>
            <person name="LaButti K."/>
            <person name="Schmutz J."/>
            <person name="Larimer F."/>
            <person name="Land M."/>
            <person name="Hauser L."/>
            <person name="Kyrpides N."/>
            <person name="Ivanova N."/>
            <person name="Dunfield P.F."/>
            <person name="Dedysh S.N."/>
            <person name="Liesack W."/>
            <person name="Saw J.H."/>
            <person name="Alam M."/>
            <person name="Chen Y."/>
            <person name="Murrell J.C."/>
            <person name="Richardson P."/>
        </authorList>
    </citation>
    <scope>NUCLEOTIDE SEQUENCE [LARGE SCALE GENOMIC DNA]</scope>
    <source>
        <strain evidence="4">ATCC 9039 / DSM 1715 / NCIMB 8712</strain>
        <plasmid evidence="3 4">pBIND02</plasmid>
    </source>
</reference>
<sequence length="361" mass="40033">MKSIGIFQHWGLGDLLMTVPVLSELRRLHPAAQIVLIVRGKAQAALLAKSPLIDKILEVPPNSEKLDLLRFFWSLRQYHFEAVYIGTRITPLVPLLLRLVTGVSTIIGDGNRLGWLYTHRNTIDPAVHRVDRMLQTLSLWTGHKVEEPDFPLPIAEEPRRLAMATLEAQGLTNARFFTIHPGSSRGPGIEKRVPVRLVKDVIAGLRKYDPDLRFVILFGPDDQDLIPSFTPPEPGISLISGASLDETKFVLSRSWGFLGSDSALGHIAASAYNVPTITPIGPTNPLETHPYNALSRIVQSREEFDCRPCWFTPLQGNCPHAARCMTTITVDQILDVVATWPKHRISAKSAMVPEPGVHAAE</sequence>
<dbReference type="PANTHER" id="PTHR30160">
    <property type="entry name" value="TETRAACYLDISACCHARIDE 4'-KINASE-RELATED"/>
    <property type="match status" value="1"/>
</dbReference>
<gene>
    <name evidence="3" type="ordered locus">Bind_3877</name>
</gene>
<proteinExistence type="predicted"/>
<keyword evidence="1" id="KW-0328">Glycosyltransferase</keyword>
<dbReference type="Proteomes" id="UP000001695">
    <property type="component" value="Plasmid pBIND02"/>
</dbReference>
<keyword evidence="2 3" id="KW-0808">Transferase</keyword>
<dbReference type="Gene3D" id="3.40.50.2000">
    <property type="entry name" value="Glycogen Phosphorylase B"/>
    <property type="match status" value="2"/>
</dbReference>
<dbReference type="CAZy" id="GT9">
    <property type="family name" value="Glycosyltransferase Family 9"/>
</dbReference>
<dbReference type="eggNOG" id="COG0859">
    <property type="taxonomic scope" value="Bacteria"/>
</dbReference>
<keyword evidence="4" id="KW-1185">Reference proteome</keyword>
<dbReference type="GO" id="GO:0008713">
    <property type="term" value="F:ADP-heptose-lipopolysaccharide heptosyltransferase activity"/>
    <property type="evidence" value="ECO:0007669"/>
    <property type="project" value="TreeGrafter"/>
</dbReference>
<geneLocation type="plasmid" evidence="3 4">
    <name>pBIND02</name>
</geneLocation>
<dbReference type="RefSeq" id="WP_012382795.1">
    <property type="nucleotide sequence ID" value="NC_010578.1"/>
</dbReference>
<keyword evidence="3" id="KW-0614">Plasmid</keyword>
<evidence type="ECO:0000256" key="1">
    <source>
        <dbReference type="ARBA" id="ARBA00022676"/>
    </source>
</evidence>
<evidence type="ECO:0000313" key="3">
    <source>
        <dbReference type="EMBL" id="ACB97406.1"/>
    </source>
</evidence>
<dbReference type="KEGG" id="bid:Bind_3877"/>
<dbReference type="Pfam" id="PF01075">
    <property type="entry name" value="Glyco_transf_9"/>
    <property type="match status" value="1"/>
</dbReference>
<dbReference type="InterPro" id="IPR051199">
    <property type="entry name" value="LPS_LOS_Heptosyltrfase"/>
</dbReference>
<protein>
    <submittedName>
        <fullName evidence="3">Glycosyl transferase family 9</fullName>
    </submittedName>
</protein>
<dbReference type="GO" id="GO:0009244">
    <property type="term" value="P:lipopolysaccharide core region biosynthetic process"/>
    <property type="evidence" value="ECO:0007669"/>
    <property type="project" value="TreeGrafter"/>
</dbReference>
<dbReference type="AlphaFoldDB" id="B2ILK6"/>